<evidence type="ECO:0000256" key="2">
    <source>
        <dbReference type="ARBA" id="ARBA00022714"/>
    </source>
</evidence>
<dbReference type="FunFam" id="1.10.10.1590:FF:000001">
    <property type="entry name" value="NADH-quinone oxidoreductase subunit E"/>
    <property type="match status" value="1"/>
</dbReference>
<evidence type="ECO:0000256" key="7">
    <source>
        <dbReference type="PIRSR" id="PIRSR000216-1"/>
    </source>
</evidence>
<comment type="similarity">
    <text evidence="1">Belongs to the complex I 24 kDa subunit family.</text>
</comment>
<dbReference type="AlphaFoldDB" id="A0A1J5EDM8"/>
<evidence type="ECO:0000256" key="6">
    <source>
        <dbReference type="ARBA" id="ARBA00034078"/>
    </source>
</evidence>
<dbReference type="Proteomes" id="UP000183085">
    <property type="component" value="Unassembled WGS sequence"/>
</dbReference>
<keyword evidence="2 7" id="KW-0001">2Fe-2S</keyword>
<comment type="cofactor">
    <cofactor evidence="7">
        <name>[2Fe-2S] cluster</name>
        <dbReference type="ChEBI" id="CHEBI:190135"/>
    </cofactor>
    <text evidence="7">Binds 1 [2Fe-2S] cluster.</text>
</comment>
<dbReference type="PANTHER" id="PTHR43342">
    <property type="entry name" value="NADH-QUINONE OXIDOREDUCTASE, E SUBUNIT"/>
    <property type="match status" value="1"/>
</dbReference>
<feature type="binding site" evidence="7">
    <location>
        <position position="81"/>
    </location>
    <ligand>
        <name>[2Fe-2S] cluster</name>
        <dbReference type="ChEBI" id="CHEBI:190135"/>
    </ligand>
</feature>
<dbReference type="EMBL" id="MNYI01000105">
    <property type="protein sequence ID" value="OIP40776.1"/>
    <property type="molecule type" value="Genomic_DNA"/>
</dbReference>
<dbReference type="PIRSF" id="PIRSF000216">
    <property type="entry name" value="NADH_DH_24kDa"/>
    <property type="match status" value="1"/>
</dbReference>
<keyword evidence="3 7" id="KW-0479">Metal-binding</keyword>
<dbReference type="GO" id="GO:0016491">
    <property type="term" value="F:oxidoreductase activity"/>
    <property type="evidence" value="ECO:0007669"/>
    <property type="project" value="InterPro"/>
</dbReference>
<name>A0A1J5EDM8_9BACT</name>
<evidence type="ECO:0000256" key="5">
    <source>
        <dbReference type="ARBA" id="ARBA00023014"/>
    </source>
</evidence>
<evidence type="ECO:0000313" key="8">
    <source>
        <dbReference type="EMBL" id="OIP40776.1"/>
    </source>
</evidence>
<dbReference type="Gene3D" id="1.10.10.1590">
    <property type="entry name" value="NADH-quinone oxidoreductase subunit E"/>
    <property type="match status" value="1"/>
</dbReference>
<feature type="binding site" evidence="7">
    <location>
        <position position="86"/>
    </location>
    <ligand>
        <name>[2Fe-2S] cluster</name>
        <dbReference type="ChEBI" id="CHEBI:190135"/>
    </ligand>
</feature>
<feature type="binding site" evidence="7">
    <location>
        <position position="126"/>
    </location>
    <ligand>
        <name>[2Fe-2S] cluster</name>
        <dbReference type="ChEBI" id="CHEBI:190135"/>
    </ligand>
</feature>
<protein>
    <submittedName>
        <fullName evidence="8">NAD(P)H-dependent oxidoreductase subunit E</fullName>
    </submittedName>
</protein>
<comment type="caution">
    <text evidence="8">The sequence shown here is derived from an EMBL/GenBank/DDBJ whole genome shotgun (WGS) entry which is preliminary data.</text>
</comment>
<evidence type="ECO:0000256" key="1">
    <source>
        <dbReference type="ARBA" id="ARBA00010643"/>
    </source>
</evidence>
<comment type="cofactor">
    <cofactor evidence="6">
        <name>[2Fe-2S] cluster</name>
        <dbReference type="ChEBI" id="CHEBI:190135"/>
    </cofactor>
</comment>
<dbReference type="NCBIfam" id="NF005722">
    <property type="entry name" value="PRK07539.1-2"/>
    <property type="match status" value="1"/>
</dbReference>
<evidence type="ECO:0000313" key="9">
    <source>
        <dbReference type="Proteomes" id="UP000183085"/>
    </source>
</evidence>
<dbReference type="FunFam" id="3.40.30.10:FF:000015">
    <property type="entry name" value="NADH-quinone oxidoreductase subunit E"/>
    <property type="match status" value="1"/>
</dbReference>
<proteinExistence type="inferred from homology"/>
<accession>A0A1J5EDM8</accession>
<feature type="binding site" evidence="7">
    <location>
        <position position="122"/>
    </location>
    <ligand>
        <name>[2Fe-2S] cluster</name>
        <dbReference type="ChEBI" id="CHEBI:190135"/>
    </ligand>
</feature>
<evidence type="ECO:0000256" key="4">
    <source>
        <dbReference type="ARBA" id="ARBA00023004"/>
    </source>
</evidence>
<organism evidence="8 9">
    <name type="scientific">Candidatus Desantisbacteria bacterium CG2_30_40_21</name>
    <dbReference type="NCBI Taxonomy" id="1817895"/>
    <lineage>
        <taxon>Bacteria</taxon>
        <taxon>Candidatus Desantisiibacteriota</taxon>
    </lineage>
</organism>
<dbReference type="InterPro" id="IPR036249">
    <property type="entry name" value="Thioredoxin-like_sf"/>
</dbReference>
<dbReference type="GO" id="GO:0046872">
    <property type="term" value="F:metal ion binding"/>
    <property type="evidence" value="ECO:0007669"/>
    <property type="project" value="UniProtKB-KW"/>
</dbReference>
<dbReference type="SUPFAM" id="SSF52833">
    <property type="entry name" value="Thioredoxin-like"/>
    <property type="match status" value="1"/>
</dbReference>
<dbReference type="InterPro" id="IPR042128">
    <property type="entry name" value="NuoE_dom"/>
</dbReference>
<dbReference type="CDD" id="cd03064">
    <property type="entry name" value="TRX_Fd_NuoE"/>
    <property type="match status" value="1"/>
</dbReference>
<keyword evidence="4 7" id="KW-0408">Iron</keyword>
<dbReference type="PANTHER" id="PTHR43342:SF1">
    <property type="entry name" value="BIFURCATING [FEFE] HYDROGENASE GAMMA SUBUNIT"/>
    <property type="match status" value="1"/>
</dbReference>
<evidence type="ECO:0000256" key="3">
    <source>
        <dbReference type="ARBA" id="ARBA00022723"/>
    </source>
</evidence>
<keyword evidence="5 7" id="KW-0411">Iron-sulfur</keyword>
<reference evidence="8 9" key="1">
    <citation type="journal article" date="2016" name="Environ. Microbiol.">
        <title>Genomic resolution of a cold subsurface aquifer community provides metabolic insights for novel microbes adapted to high CO concentrations.</title>
        <authorList>
            <person name="Probst A.J."/>
            <person name="Castelle C.J."/>
            <person name="Singh A."/>
            <person name="Brown C.T."/>
            <person name="Anantharaman K."/>
            <person name="Sharon I."/>
            <person name="Hug L.A."/>
            <person name="Burstein D."/>
            <person name="Emerson J.B."/>
            <person name="Thomas B.C."/>
            <person name="Banfield J.F."/>
        </authorList>
    </citation>
    <scope>NUCLEOTIDE SEQUENCE [LARGE SCALE GENOMIC DNA]</scope>
    <source>
        <strain evidence="8">CG2_30_40_21</strain>
    </source>
</reference>
<dbReference type="InterPro" id="IPR002023">
    <property type="entry name" value="NuoE-like"/>
</dbReference>
<dbReference type="GO" id="GO:0051537">
    <property type="term" value="F:2 iron, 2 sulfur cluster binding"/>
    <property type="evidence" value="ECO:0007669"/>
    <property type="project" value="UniProtKB-KW"/>
</dbReference>
<dbReference type="Pfam" id="PF01257">
    <property type="entry name" value="2Fe-2S_thioredx"/>
    <property type="match status" value="1"/>
</dbReference>
<dbReference type="STRING" id="1817895.AUJ95_04120"/>
<dbReference type="InterPro" id="IPR028431">
    <property type="entry name" value="NADP_DH_HndA-like"/>
</dbReference>
<gene>
    <name evidence="8" type="ORF">AUJ95_04120</name>
</gene>
<dbReference type="PROSITE" id="PS01099">
    <property type="entry name" value="COMPLEX1_24K"/>
    <property type="match status" value="1"/>
</dbReference>
<dbReference type="Gene3D" id="3.40.30.10">
    <property type="entry name" value="Glutaredoxin"/>
    <property type="match status" value="1"/>
</dbReference>
<sequence length="154" mass="16527">MCACIEKQQKLGLILSEYQGKSGGLIPVLQQAQGLYGYLSDEIMTQIAVGLGLKPSEVYGVATFYTQFRFSPVGEHIIRACHGTACHVSGAENITMIMADKLGVTPGGTTADMRFTLDKVACLGCCSLAPVVMIDEDVYGRLNEAKVVEILGNY</sequence>
<dbReference type="InterPro" id="IPR041921">
    <property type="entry name" value="NuoE_N"/>
</dbReference>